<keyword evidence="2" id="KW-1185">Reference proteome</keyword>
<reference evidence="1 2" key="1">
    <citation type="submission" date="2024-01" db="EMBL/GenBank/DDBJ databases">
        <title>The genome of the rayed Mediterranean limpet Patella caerulea (Linnaeus, 1758).</title>
        <authorList>
            <person name="Anh-Thu Weber A."/>
            <person name="Halstead-Nussloch G."/>
        </authorList>
    </citation>
    <scope>NUCLEOTIDE SEQUENCE [LARGE SCALE GENOMIC DNA]</scope>
    <source>
        <strain evidence="1">AATW-2023a</strain>
        <tissue evidence="1">Whole specimen</tissue>
    </source>
</reference>
<name>A0AAN8JN73_PATCE</name>
<evidence type="ECO:0000313" key="2">
    <source>
        <dbReference type="Proteomes" id="UP001347796"/>
    </source>
</evidence>
<organism evidence="1 2">
    <name type="scientific">Patella caerulea</name>
    <name type="common">Rayed Mediterranean limpet</name>
    <dbReference type="NCBI Taxonomy" id="87958"/>
    <lineage>
        <taxon>Eukaryota</taxon>
        <taxon>Metazoa</taxon>
        <taxon>Spiralia</taxon>
        <taxon>Lophotrochozoa</taxon>
        <taxon>Mollusca</taxon>
        <taxon>Gastropoda</taxon>
        <taxon>Patellogastropoda</taxon>
        <taxon>Patelloidea</taxon>
        <taxon>Patellidae</taxon>
        <taxon>Patella</taxon>
    </lineage>
</organism>
<dbReference type="Pfam" id="PF03385">
    <property type="entry name" value="STELLO"/>
    <property type="match status" value="2"/>
</dbReference>
<gene>
    <name evidence="1" type="ORF">SNE40_012042</name>
</gene>
<comment type="caution">
    <text evidence="1">The sequence shown here is derived from an EMBL/GenBank/DDBJ whole genome shotgun (WGS) entry which is preliminary data.</text>
</comment>
<dbReference type="Proteomes" id="UP001347796">
    <property type="component" value="Unassembled WGS sequence"/>
</dbReference>
<dbReference type="EMBL" id="JAZGQO010000008">
    <property type="protein sequence ID" value="KAK6179755.1"/>
    <property type="molecule type" value="Genomic_DNA"/>
</dbReference>
<dbReference type="PANTHER" id="PTHR31362">
    <property type="entry name" value="GLYCOSYLTRANSFERASE STELLO1-RELATED"/>
    <property type="match status" value="1"/>
</dbReference>
<dbReference type="PANTHER" id="PTHR31362:SF0">
    <property type="entry name" value="EXOSTOSIN DOMAIN-CONTAINING PROTEIN-RELATED"/>
    <property type="match status" value="1"/>
</dbReference>
<proteinExistence type="predicted"/>
<evidence type="ECO:0000313" key="1">
    <source>
        <dbReference type="EMBL" id="KAK6179755.1"/>
    </source>
</evidence>
<accession>A0AAN8JN73</accession>
<dbReference type="AlphaFoldDB" id="A0AAN8JN73"/>
<protein>
    <submittedName>
        <fullName evidence="1">Uncharacterized protein</fullName>
    </submittedName>
</protein>
<dbReference type="InterPro" id="IPR005049">
    <property type="entry name" value="STL-like"/>
</dbReference>
<sequence length="683" mass="78588">MEHSSHWIVVTTSVEPTDSIKYMSNLPKWNLLVVENSNTPKDWKLANCVYLSLAEQQHFNLSKLIPTESYSRKTIGYLYAITKGADTIYDLDDTINLLSDLDDHVKREIFEYGLQYDGKVVFNQFNHFGQSTIWPRGYPMKKISENGTNRYLVSSFKKPSVLQILSNGDPDIDPVFRLTLKPTNASLNISFDNAAPPVVIPPGVFAAINSQTTLFQYEALWAMVLPITTSFLHSDIIRGYCAQRLLWEIGEFVGFYPPNVHQIRNKRSYALSGDSSGSYFDPNKLVDFLIDWKCPVTLTFFQCFDLLSGSLAKNGYWQQQDHQLVQAWIQGLKNSGYEEPIRKPFTDKNINKHFNSAVYMPTEKMIIRNPKMPQESKSSQVLGMTSFCKDTSYQIKSSSLASVTFPDLLLVIVFNFPHYDNIPYLQLIYGAAFRHIVYCGPNMERFLNASGQFASKFTFVESVVDNGYCSYACLSAAMKMNFDVQGYFLVADDTLLNFWNILKFPSDKIWFHFENRFLFKGKTHPWPWWQNPVGQSAMNKMWRYLYNVSADPHLKPVVDKFVHTLLKNNVQKGDAISGASDIVYIPRKYKKDALFLLDVFGRFKVFLEIAIPMVVNGLEVRNSSVHLKGQYLWYDGKREKVPQLFRSSDIFLHPVKISNIKTNLKIFFCKTYFPLALNEMKTK</sequence>